<sequence length="74" mass="8313">MKRARVTSSVLRSIGYDKGSSTLEVEFEDGDVYRYFLVPARVYAGLMATADAGESVGRYFNEHVKAPGYPFEQR</sequence>
<dbReference type="RefSeq" id="WP_021064890.1">
    <property type="nucleotide sequence ID" value="NZ_ASHR01000010.1"/>
</dbReference>
<dbReference type="Pfam" id="PF13619">
    <property type="entry name" value="KTSC"/>
    <property type="match status" value="1"/>
</dbReference>
<dbReference type="OrthoDB" id="8450910at2"/>
<accession>U1LD56</accession>
<dbReference type="AlphaFoldDB" id="U1LD56"/>
<organism evidence="2 3">
    <name type="scientific">Agrococcus pavilionensis RW1</name>
    <dbReference type="NCBI Taxonomy" id="1330458"/>
    <lineage>
        <taxon>Bacteria</taxon>
        <taxon>Bacillati</taxon>
        <taxon>Actinomycetota</taxon>
        <taxon>Actinomycetes</taxon>
        <taxon>Micrococcales</taxon>
        <taxon>Microbacteriaceae</taxon>
        <taxon>Agrococcus</taxon>
    </lineage>
</organism>
<evidence type="ECO:0000313" key="2">
    <source>
        <dbReference type="EMBL" id="ERG65148.1"/>
    </source>
</evidence>
<reference evidence="2 3" key="1">
    <citation type="journal article" date="2013" name="Genome Announc.">
        <title>First draft genome sequence from a member of the genus agrococcus, isolated from modern microbialites.</title>
        <authorList>
            <person name="White R.A.III."/>
            <person name="Grassa C.J."/>
            <person name="Suttle C.A."/>
        </authorList>
    </citation>
    <scope>NUCLEOTIDE SEQUENCE [LARGE SCALE GENOMIC DNA]</scope>
    <source>
        <strain evidence="2 3">RW1</strain>
    </source>
</reference>
<proteinExistence type="predicted"/>
<gene>
    <name evidence="2" type="ORF">L332_11945</name>
</gene>
<comment type="caution">
    <text evidence="2">The sequence shown here is derived from an EMBL/GenBank/DDBJ whole genome shotgun (WGS) entry which is preliminary data.</text>
</comment>
<evidence type="ECO:0000259" key="1">
    <source>
        <dbReference type="Pfam" id="PF13619"/>
    </source>
</evidence>
<dbReference type="Proteomes" id="UP000016462">
    <property type="component" value="Unassembled WGS sequence"/>
</dbReference>
<evidence type="ECO:0000313" key="3">
    <source>
        <dbReference type="Proteomes" id="UP000016462"/>
    </source>
</evidence>
<dbReference type="InterPro" id="IPR025309">
    <property type="entry name" value="KTSC_dom"/>
</dbReference>
<keyword evidence="3" id="KW-1185">Reference proteome</keyword>
<dbReference type="EMBL" id="ASHR01000010">
    <property type="protein sequence ID" value="ERG65148.1"/>
    <property type="molecule type" value="Genomic_DNA"/>
</dbReference>
<protein>
    <recommendedName>
        <fullName evidence="1">KTSC domain-containing protein</fullName>
    </recommendedName>
</protein>
<feature type="domain" description="KTSC" evidence="1">
    <location>
        <begin position="7"/>
        <end position="65"/>
    </location>
</feature>
<name>U1LD56_9MICO</name>